<dbReference type="PROSITE" id="PS51257">
    <property type="entry name" value="PROKAR_LIPOPROTEIN"/>
    <property type="match status" value="1"/>
</dbReference>
<accession>A0A1H1FR57</accession>
<sequence>MPAARSTRRLRSVAALAVAGVALSGCGLLDLAPDAGAAGGAAVPPVQAAPPSSMTMPRPSAEPSGTAREGWKTYTDPAGALSFDLPADWTVQQQPEPTQPSDGGIHLDIRDGEGRAAAQLHTRLILEDVHCTPGNVTDYVVLASEPLDVASAEGTGNIEPRFVFRMLRGYKFFASMGITNKVGSVDNKACAIQNVVAGPDSVGLYSFSDTPVHGLPSADEPAGELKNYNSVQEALEYLETDRFAQLREMITSLRIAEQAAAISSQRERS</sequence>
<protein>
    <recommendedName>
        <fullName evidence="5">Lipoprotein</fullName>
    </recommendedName>
</protein>
<proteinExistence type="predicted"/>
<dbReference type="EMBL" id="FNKH01000002">
    <property type="protein sequence ID" value="SDR03417.1"/>
    <property type="molecule type" value="Genomic_DNA"/>
</dbReference>
<feature type="region of interest" description="Disordered" evidence="1">
    <location>
        <begin position="38"/>
        <end position="70"/>
    </location>
</feature>
<dbReference type="OrthoDB" id="4963467at2"/>
<feature type="signal peptide" evidence="2">
    <location>
        <begin position="1"/>
        <end position="37"/>
    </location>
</feature>
<evidence type="ECO:0000256" key="2">
    <source>
        <dbReference type="SAM" id="SignalP"/>
    </source>
</evidence>
<dbReference type="AlphaFoldDB" id="A0A1H1FR57"/>
<name>A0A1H1FR57_9MICC</name>
<dbReference type="STRING" id="37928.SAMN04489742_3601"/>
<gene>
    <name evidence="3" type="ORF">SAMN04489742_3601</name>
</gene>
<dbReference type="Proteomes" id="UP000181917">
    <property type="component" value="Unassembled WGS sequence"/>
</dbReference>
<dbReference type="RefSeq" id="WP_074701762.1">
    <property type="nucleotide sequence ID" value="NZ_CP018863.1"/>
</dbReference>
<dbReference type="KEGG" id="acry:AC20117_21350"/>
<keyword evidence="2" id="KW-0732">Signal</keyword>
<feature type="compositionally biased region" description="Low complexity" evidence="1">
    <location>
        <begin position="38"/>
        <end position="51"/>
    </location>
</feature>
<reference evidence="3 4" key="1">
    <citation type="submission" date="2016-10" db="EMBL/GenBank/DDBJ databases">
        <authorList>
            <person name="de Groot N.N."/>
        </authorList>
    </citation>
    <scope>NUCLEOTIDE SEQUENCE [LARGE SCALE GENOMIC DNA]</scope>
    <source>
        <strain evidence="3 4">DSM 20117</strain>
    </source>
</reference>
<evidence type="ECO:0008006" key="5">
    <source>
        <dbReference type="Google" id="ProtNLM"/>
    </source>
</evidence>
<keyword evidence="4" id="KW-1185">Reference proteome</keyword>
<evidence type="ECO:0000313" key="3">
    <source>
        <dbReference type="EMBL" id="SDR03417.1"/>
    </source>
</evidence>
<organism evidence="3 4">
    <name type="scientific">Crystallibacter crystallopoietes</name>
    <dbReference type="NCBI Taxonomy" id="37928"/>
    <lineage>
        <taxon>Bacteria</taxon>
        <taxon>Bacillati</taxon>
        <taxon>Actinomycetota</taxon>
        <taxon>Actinomycetes</taxon>
        <taxon>Micrococcales</taxon>
        <taxon>Micrococcaceae</taxon>
        <taxon>Crystallibacter</taxon>
    </lineage>
</organism>
<evidence type="ECO:0000256" key="1">
    <source>
        <dbReference type="SAM" id="MobiDB-lite"/>
    </source>
</evidence>
<evidence type="ECO:0000313" key="4">
    <source>
        <dbReference type="Proteomes" id="UP000181917"/>
    </source>
</evidence>
<feature type="chain" id="PRO_5010201608" description="Lipoprotein" evidence="2">
    <location>
        <begin position="38"/>
        <end position="269"/>
    </location>
</feature>